<dbReference type="InterPro" id="IPR029340">
    <property type="entry name" value="FAM222"/>
</dbReference>
<evidence type="ECO:0000256" key="1">
    <source>
        <dbReference type="SAM" id="MobiDB-lite"/>
    </source>
</evidence>
<dbReference type="Pfam" id="PF15258">
    <property type="entry name" value="FAM222A"/>
    <property type="match status" value="2"/>
</dbReference>
<name>A0A553QXI7_9TELE</name>
<evidence type="ECO:0008006" key="4">
    <source>
        <dbReference type="Google" id="ProtNLM"/>
    </source>
</evidence>
<feature type="compositionally biased region" description="Low complexity" evidence="1">
    <location>
        <begin position="201"/>
        <end position="217"/>
    </location>
</feature>
<keyword evidence="3" id="KW-1185">Reference proteome</keyword>
<proteinExistence type="predicted"/>
<dbReference type="Proteomes" id="UP000316079">
    <property type="component" value="Unassembled WGS sequence"/>
</dbReference>
<accession>A0A553QXI7</accession>
<dbReference type="OrthoDB" id="8950865at2759"/>
<evidence type="ECO:0000313" key="2">
    <source>
        <dbReference type="EMBL" id="TRY94682.1"/>
    </source>
</evidence>
<comment type="caution">
    <text evidence="2">The sequence shown here is derived from an EMBL/GenBank/DDBJ whole genome shotgun (WGS) entry which is preliminary data.</text>
</comment>
<reference evidence="2 3" key="1">
    <citation type="journal article" date="2019" name="Sci. Data">
        <title>Hybrid genome assembly and annotation of Danionella translucida.</title>
        <authorList>
            <person name="Kadobianskyi M."/>
            <person name="Schulze L."/>
            <person name="Schuelke M."/>
            <person name="Judkewitz B."/>
        </authorList>
    </citation>
    <scope>NUCLEOTIDE SEQUENCE [LARGE SCALE GENOMIC DNA]</scope>
    <source>
        <strain evidence="2 3">Bolton</strain>
    </source>
</reference>
<sequence>MLACLPVSNPTLQLLSHTQMNTGLQKWDTTQRMRSAHYPTPAELDAYAKKVANNPLTIKIFPNSVKVPQRKHIRRTVNGLDTSLQRYSPYPPQVNRRTGLLAIVKVPVKGILKDIEGGRARFLPKLIMNPHSGLFPNPSTLNVPHTVPHHQTPLGQKSLTQSQAMQAHQQALQQKSSLQPQQSLVHQEALHPRQAHQPPVQHHTLNHQQTLIQQQSQQLPGLQGLRHLPDIAQSVNLHHSQSFSQSQPMAQASCSGSTVPGVLQTPLAGLQMPRKLPDADAPPNVTVSTSTIPLSMAASLHQNQPSDLSSIVNQINQFCQARAGMGSTSVCEGQIANPSPISRNQLINASSRTLRAMNRMPIYHNDLKQQSQPQVPQQQRHQGPWGQHQLAHLQHLTEGVAHQGKTLPQEALVGPGYITKNMGYPQEVCMPQSFNLKPPSDKPTPSPPVNGMPMSYSNGHYMQLPWNSILPTPNSDSSGSQDLVGSFHGGLSGTSIECTPGAQYRSGAAISSQTNLMSNMEYMGGEFQAPCFRPQNPGAMAKMLRAPANRASDSGDGRNMHIHHPGPASELLNGRLAHCFCSIINTIPIFPGGVTSILVTHCCVAEAWHYIFPPTSGTGCHISFKSWNVVTI</sequence>
<feature type="compositionally biased region" description="Low complexity" evidence="1">
    <location>
        <begin position="159"/>
        <end position="184"/>
    </location>
</feature>
<organism evidence="2 3">
    <name type="scientific">Danionella cerebrum</name>
    <dbReference type="NCBI Taxonomy" id="2873325"/>
    <lineage>
        <taxon>Eukaryota</taxon>
        <taxon>Metazoa</taxon>
        <taxon>Chordata</taxon>
        <taxon>Craniata</taxon>
        <taxon>Vertebrata</taxon>
        <taxon>Euteleostomi</taxon>
        <taxon>Actinopterygii</taxon>
        <taxon>Neopterygii</taxon>
        <taxon>Teleostei</taxon>
        <taxon>Ostariophysi</taxon>
        <taxon>Cypriniformes</taxon>
        <taxon>Danionidae</taxon>
        <taxon>Danioninae</taxon>
        <taxon>Danionella</taxon>
    </lineage>
</organism>
<dbReference type="AlphaFoldDB" id="A0A553QXI7"/>
<protein>
    <recommendedName>
        <fullName evidence="4">Family with sequence similarity 222 member B</fullName>
    </recommendedName>
</protein>
<gene>
    <name evidence="2" type="ORF">DNTS_021583</name>
</gene>
<dbReference type="PANTHER" id="PTHR16070">
    <property type="entry name" value="PROTEIN FAM222A-RELATED"/>
    <property type="match status" value="1"/>
</dbReference>
<evidence type="ECO:0000313" key="3">
    <source>
        <dbReference type="Proteomes" id="UP000316079"/>
    </source>
</evidence>
<feature type="region of interest" description="Disordered" evidence="1">
    <location>
        <begin position="140"/>
        <end position="217"/>
    </location>
</feature>
<dbReference type="PANTHER" id="PTHR16070:SF1">
    <property type="entry name" value="PROTEIN FAM222B"/>
    <property type="match status" value="1"/>
</dbReference>
<dbReference type="EMBL" id="SRMA01025430">
    <property type="protein sequence ID" value="TRY94682.1"/>
    <property type="molecule type" value="Genomic_DNA"/>
</dbReference>